<keyword evidence="4" id="KW-1185">Reference proteome</keyword>
<dbReference type="Pfam" id="PF04773">
    <property type="entry name" value="FecR"/>
    <property type="match status" value="1"/>
</dbReference>
<evidence type="ECO:0000259" key="2">
    <source>
        <dbReference type="Pfam" id="PF04773"/>
    </source>
</evidence>
<reference evidence="3" key="1">
    <citation type="journal article" date="2014" name="Int. J. Syst. Evol. Microbiol.">
        <title>Complete genome sequence of Corynebacterium casei LMG S-19264T (=DSM 44701T), isolated from a smear-ripened cheese.</title>
        <authorList>
            <consortium name="US DOE Joint Genome Institute (JGI-PGF)"/>
            <person name="Walter F."/>
            <person name="Albersmeier A."/>
            <person name="Kalinowski J."/>
            <person name="Ruckert C."/>
        </authorList>
    </citation>
    <scope>NUCLEOTIDE SEQUENCE</scope>
    <source>
        <strain evidence="3">CGMCC 1.15448</strain>
    </source>
</reference>
<proteinExistence type="predicted"/>
<keyword evidence="1" id="KW-0472">Membrane</keyword>
<comment type="caution">
    <text evidence="3">The sequence shown here is derived from an EMBL/GenBank/DDBJ whole genome shotgun (WGS) entry which is preliminary data.</text>
</comment>
<sequence>MASNQYNIAELLAKYARRETLSEEEMSVLESWRQRSAENASMFDQFADEQWVAKQLAQRKNVPRAGTKWADIAKRLAETDDPSAMTVREIGWYKRRRLRRRRNNIRLMVTTALVLICAGGGWWFFFQRPSVKGDLLSPTAATPDVTKVPVPADDAVLLIASDGSLVNINSLPVRAIVAQTDRGILYKRAADYLAFVPLAGEHLMGAQETTTVAAPSPGKKNLVWQGLLIGRKGTPYHLRLPDGSTVWLAGGSRFRYPLTGRGMNATCSLEGKGWFSVAKDPSRPFVISLPNDRMVRVTGTEFNVEAYHERPEAKVALFTGALQLLQHGSEVAQLKPAQEAVMRSGRPDVRPMKDSTAVKGWLSRSLFFHFDKTECTDALAAVAAWYGCTVSNPQGLRGMPITGDLWRNDDPSPDRVLWVIEQIESGYIHLKRIGNVIEVSTGP</sequence>
<dbReference type="InterPro" id="IPR012373">
    <property type="entry name" value="Ferrdict_sens_TM"/>
</dbReference>
<name>A0A8J2UIV6_9BACT</name>
<dbReference type="InterPro" id="IPR006860">
    <property type="entry name" value="FecR"/>
</dbReference>
<evidence type="ECO:0000256" key="1">
    <source>
        <dbReference type="SAM" id="Phobius"/>
    </source>
</evidence>
<dbReference type="RefSeq" id="WP_188937757.1">
    <property type="nucleotide sequence ID" value="NZ_BMJC01000007.1"/>
</dbReference>
<reference evidence="3" key="2">
    <citation type="submission" date="2020-09" db="EMBL/GenBank/DDBJ databases">
        <authorList>
            <person name="Sun Q."/>
            <person name="Zhou Y."/>
        </authorList>
    </citation>
    <scope>NUCLEOTIDE SEQUENCE</scope>
    <source>
        <strain evidence="3">CGMCC 1.15448</strain>
    </source>
</reference>
<dbReference type="EMBL" id="BMJC01000007">
    <property type="protein sequence ID" value="GGB23645.1"/>
    <property type="molecule type" value="Genomic_DNA"/>
</dbReference>
<feature type="transmembrane region" description="Helical" evidence="1">
    <location>
        <begin position="105"/>
        <end position="125"/>
    </location>
</feature>
<protein>
    <recommendedName>
        <fullName evidence="2">FecR protein domain-containing protein</fullName>
    </recommendedName>
</protein>
<evidence type="ECO:0000313" key="4">
    <source>
        <dbReference type="Proteomes" id="UP000607559"/>
    </source>
</evidence>
<dbReference type="Gene3D" id="2.60.120.1440">
    <property type="match status" value="1"/>
</dbReference>
<dbReference type="PANTHER" id="PTHR30273">
    <property type="entry name" value="PERIPLASMIC SIGNAL SENSOR AND SIGMA FACTOR ACTIVATOR FECR-RELATED"/>
    <property type="match status" value="1"/>
</dbReference>
<dbReference type="PANTHER" id="PTHR30273:SF2">
    <property type="entry name" value="PROTEIN FECR"/>
    <property type="match status" value="1"/>
</dbReference>
<dbReference type="GO" id="GO:0016989">
    <property type="term" value="F:sigma factor antagonist activity"/>
    <property type="evidence" value="ECO:0007669"/>
    <property type="project" value="TreeGrafter"/>
</dbReference>
<feature type="domain" description="FecR protein" evidence="2">
    <location>
        <begin position="237"/>
        <end position="321"/>
    </location>
</feature>
<organism evidence="3 4">
    <name type="scientific">Puia dinghuensis</name>
    <dbReference type="NCBI Taxonomy" id="1792502"/>
    <lineage>
        <taxon>Bacteria</taxon>
        <taxon>Pseudomonadati</taxon>
        <taxon>Bacteroidota</taxon>
        <taxon>Chitinophagia</taxon>
        <taxon>Chitinophagales</taxon>
        <taxon>Chitinophagaceae</taxon>
        <taxon>Puia</taxon>
    </lineage>
</organism>
<gene>
    <name evidence="3" type="ORF">GCM10011511_54380</name>
</gene>
<keyword evidence="1" id="KW-1133">Transmembrane helix</keyword>
<keyword evidence="1" id="KW-0812">Transmembrane</keyword>
<dbReference type="AlphaFoldDB" id="A0A8J2UIV6"/>
<accession>A0A8J2UIV6</accession>
<dbReference type="Proteomes" id="UP000607559">
    <property type="component" value="Unassembled WGS sequence"/>
</dbReference>
<evidence type="ECO:0000313" key="3">
    <source>
        <dbReference type="EMBL" id="GGB23645.1"/>
    </source>
</evidence>